<dbReference type="RefSeq" id="WP_284383037.1">
    <property type="nucleotide sequence ID" value="NZ_BSNM01000016.1"/>
</dbReference>
<dbReference type="AlphaFoldDB" id="A0AA37W7N8"/>
<feature type="transmembrane region" description="Helical" evidence="1">
    <location>
        <begin position="415"/>
        <end position="436"/>
    </location>
</feature>
<feature type="domain" description="IcmF-related" evidence="3">
    <location>
        <begin position="477"/>
        <end position="768"/>
    </location>
</feature>
<evidence type="ECO:0000313" key="5">
    <source>
        <dbReference type="EMBL" id="GLQ32875.1"/>
    </source>
</evidence>
<evidence type="ECO:0000256" key="1">
    <source>
        <dbReference type="SAM" id="Phobius"/>
    </source>
</evidence>
<reference evidence="5" key="1">
    <citation type="journal article" date="2014" name="Int. J. Syst. Evol. Microbiol.">
        <title>Complete genome sequence of Corynebacterium casei LMG S-19264T (=DSM 44701T), isolated from a smear-ripened cheese.</title>
        <authorList>
            <consortium name="US DOE Joint Genome Institute (JGI-PGF)"/>
            <person name="Walter F."/>
            <person name="Albersmeier A."/>
            <person name="Kalinowski J."/>
            <person name="Ruckert C."/>
        </authorList>
    </citation>
    <scope>NUCLEOTIDE SEQUENCE</scope>
    <source>
        <strain evidence="5">NBRC 110071</strain>
    </source>
</reference>
<sequence>MKRSKIEILLYVILGLALSGLCWWVSNLLGWWQWSNPLEAALSGLLCLLLGSLVAWCLAWGMSKVARKSASDEQNKRDKDKLDQMLNVIDSDFHQLWQQSQRQKGKNKYGLTPWYFLLNEQPQQDEVLLNQMGFQIVQQDKLSLPITFWVSDFAIVVGAHSRVCSDVELDACLDAVIKLLNRYRPRQAANGVLFTLPAANLLNLNNEEVSTKAKEQRNLLNRLNKAFGLNLPVYSVFTDMVELADFCQFFSVIDEQKLEQPFGAMMPVEEFAGYQAEWFNHSFDQLQDTLSSQVYSFLRLQLNTDYRKSILVAPYQFGLLKTEIEYYFQQLFLEEHFSTALNFRGYFFVNASREGVPVDRLSMLLASRLGNQTVSANSSVVSHGSMFAKKLFSQDIVREAGLVGVNSRRENLYTLLRFGVSGSLAMTLAGFVWLLWANFQYYQALDAQALNRLDSYKSSITEGKFKSDELQTTIFSLSELRDIAHVYDQPKPWYVVSWLPDPSIAQAVDQAYRTELQNILLISLRDYLRNDLYIYNKLGNKVETLVLFNLHQLLNDHQRATIEPLVSYYLGSLREEGESDGPTLVRFKELIEDLLKTGVVPPEGDQALIQVVKDSLSNENVSDLMYQHILEQPPFNRRVDLRPLLGSSFNEVFRFNDGFSGYLAPYIFTREGFEALMLDTDFLLVEKALKAYENMAGSSVSKAELSRITRQLKRRYIEEYIAYWKNFADNIEGVKVDSWNALTEQLTASVDPVSSPLRSVYEMITFNTQLTSVFERAENTKTLATEAVSDNVDVASLSENLPDGLLDKGESILAQKQQDKIKVANTISQPFKYYHQLVEEDKAGQNALDKLIQHLADSADWLKRAMYSDDRGQFFFKQLAEVGNNSPLAQLQSLSDYDYDVLLQDVTLSVAERANQFAMEDVRTYLNKRWQDKVLRYYSKNIRALYPFNAKEQAGVNLNDFKTFFGPQGTLEKFTNTYLSGFDARDNGSPVQKSFLPGVSFELDSGFWKAQADAQRIQKALFEADNFNVDFTLKTQSMSSGLTEFSIRSDTPLFVYRHGPAFWTRMTWPLAETQSRTLDVWLKNNESTLSSQSYQGDWSWFRLAEAMDGKLTREKNISALITKKDGQYIELQLQVEGEVNPFVKGFFNRFRLPESI</sequence>
<dbReference type="InterPro" id="IPR025743">
    <property type="entry name" value="TssM1_N"/>
</dbReference>
<keyword evidence="6" id="KW-1185">Reference proteome</keyword>
<dbReference type="Proteomes" id="UP001161389">
    <property type="component" value="Unassembled WGS sequence"/>
</dbReference>
<evidence type="ECO:0000259" key="2">
    <source>
        <dbReference type="Pfam" id="PF06744"/>
    </source>
</evidence>
<dbReference type="Pfam" id="PF06744">
    <property type="entry name" value="IcmF_C"/>
    <property type="match status" value="1"/>
</dbReference>
<dbReference type="InterPro" id="IPR009612">
    <property type="entry name" value="IcmF-rel"/>
</dbReference>
<evidence type="ECO:0000259" key="4">
    <source>
        <dbReference type="Pfam" id="PF14331"/>
    </source>
</evidence>
<dbReference type="InterPro" id="IPR010623">
    <property type="entry name" value="IcmF_C"/>
</dbReference>
<name>A0AA37W7N8_9GAMM</name>
<dbReference type="PANTHER" id="PTHR36153:SF1">
    <property type="entry name" value="TYPE VI SECRETION SYSTEM COMPONENT TSSM1"/>
    <property type="match status" value="1"/>
</dbReference>
<feature type="domain" description="Type VI secretion system component TssM1 N-terminal" evidence="4">
    <location>
        <begin position="174"/>
        <end position="421"/>
    </location>
</feature>
<reference evidence="5" key="2">
    <citation type="submission" date="2023-01" db="EMBL/GenBank/DDBJ databases">
        <title>Draft genome sequence of Litoribrevibacter albus strain NBRC 110071.</title>
        <authorList>
            <person name="Sun Q."/>
            <person name="Mori K."/>
        </authorList>
    </citation>
    <scope>NUCLEOTIDE SEQUENCE</scope>
    <source>
        <strain evidence="5">NBRC 110071</strain>
    </source>
</reference>
<feature type="transmembrane region" description="Helical" evidence="1">
    <location>
        <begin position="40"/>
        <end position="61"/>
    </location>
</feature>
<dbReference type="InterPro" id="IPR017731">
    <property type="entry name" value="TssM1-like"/>
</dbReference>
<dbReference type="EMBL" id="BSNM01000016">
    <property type="protein sequence ID" value="GLQ32875.1"/>
    <property type="molecule type" value="Genomic_DNA"/>
</dbReference>
<gene>
    <name evidence="5" type="ORF">GCM10007876_33540</name>
</gene>
<feature type="transmembrane region" description="Helical" evidence="1">
    <location>
        <begin position="9"/>
        <end position="34"/>
    </location>
</feature>
<evidence type="ECO:0000313" key="6">
    <source>
        <dbReference type="Proteomes" id="UP001161389"/>
    </source>
</evidence>
<evidence type="ECO:0000259" key="3">
    <source>
        <dbReference type="Pfam" id="PF06761"/>
    </source>
</evidence>
<accession>A0AA37W7N8</accession>
<feature type="domain" description="Type VI secretion system IcmF C-terminal" evidence="2">
    <location>
        <begin position="1031"/>
        <end position="1136"/>
    </location>
</feature>
<protein>
    <submittedName>
        <fullName evidence="5">Type VI secretion protein IcmF</fullName>
    </submittedName>
</protein>
<dbReference type="PANTHER" id="PTHR36153">
    <property type="entry name" value="INNER MEMBRANE PROTEIN-RELATED"/>
    <property type="match status" value="1"/>
</dbReference>
<keyword evidence="1" id="KW-0812">Transmembrane</keyword>
<keyword evidence="1" id="KW-0472">Membrane</keyword>
<dbReference type="Pfam" id="PF06761">
    <property type="entry name" value="IcmF-related"/>
    <property type="match status" value="1"/>
</dbReference>
<dbReference type="NCBIfam" id="TIGR03348">
    <property type="entry name" value="VI_IcmF"/>
    <property type="match status" value="1"/>
</dbReference>
<dbReference type="InterPro" id="IPR053156">
    <property type="entry name" value="T6SS_TssM-like"/>
</dbReference>
<dbReference type="Pfam" id="PF14331">
    <property type="entry name" value="IcmF-related_N"/>
    <property type="match status" value="1"/>
</dbReference>
<organism evidence="5 6">
    <name type="scientific">Litoribrevibacter albus</name>
    <dbReference type="NCBI Taxonomy" id="1473156"/>
    <lineage>
        <taxon>Bacteria</taxon>
        <taxon>Pseudomonadati</taxon>
        <taxon>Pseudomonadota</taxon>
        <taxon>Gammaproteobacteria</taxon>
        <taxon>Oceanospirillales</taxon>
        <taxon>Oceanospirillaceae</taxon>
        <taxon>Litoribrevibacter</taxon>
    </lineage>
</organism>
<comment type="caution">
    <text evidence="5">The sequence shown here is derived from an EMBL/GenBank/DDBJ whole genome shotgun (WGS) entry which is preliminary data.</text>
</comment>
<keyword evidence="1" id="KW-1133">Transmembrane helix</keyword>
<proteinExistence type="predicted"/>